<keyword evidence="7" id="KW-1185">Reference proteome</keyword>
<dbReference type="AlphaFoldDB" id="A0A1H3QYW8"/>
<comment type="similarity">
    <text evidence="1">Belongs to the glycosyltransferase 2 family.</text>
</comment>
<dbReference type="GO" id="GO:0016757">
    <property type="term" value="F:glycosyltransferase activity"/>
    <property type="evidence" value="ECO:0007669"/>
    <property type="project" value="UniProtKB-KW"/>
</dbReference>
<evidence type="ECO:0000313" key="6">
    <source>
        <dbReference type="EMBL" id="SDZ18550.1"/>
    </source>
</evidence>
<dbReference type="SUPFAM" id="SSF53448">
    <property type="entry name" value="Nucleotide-diphospho-sugar transferases"/>
    <property type="match status" value="1"/>
</dbReference>
<feature type="transmembrane region" description="Helical" evidence="4">
    <location>
        <begin position="6"/>
        <end position="26"/>
    </location>
</feature>
<dbReference type="InterPro" id="IPR001173">
    <property type="entry name" value="Glyco_trans_2-like"/>
</dbReference>
<name>A0A1H3QYW8_9BACI</name>
<sequence>MGLAITIFMYVIFFIFQTLYIFVPLLSVKGNRYKQKLGFEQGMTILIPAYNEENIIKNCIQSILHIDYRKYEAFIINDGSSDNTMELLKSLLKLEKVNKKKANKLAHKQITAVYQSARFPQIFVIDKANGGKADSLNAGIEYAEYENIVTLDADSSLDVNSLQVINSAFRDENAIAGGGMVHIGQAFHGDYTNPKPKLSIRNLMKFQFIQYLANFYLYKITQAKFNALAIISGAFGIFKKSALFEVGGYRITVGEDMDITMRIQKLIKTKYPEKKILFIPEAVCFTEGPESFRDLFKQRIRWQKAFIDCIIIYGPSLFTKFGIGMSLFLIVDALILGTLTAFPTLIIPFIILFSGQGPYLALMLFAFSFSLGIFQSLVALTITQRFGYKFSKRDRIRLGLFVPFEIVTYRFLGVIFNTFGTVGYFINKHSWNKVKRHGTRHQTYREDLSDEGKVVEFTPKKSKIG</sequence>
<dbReference type="CDD" id="cd06423">
    <property type="entry name" value="CESA_like"/>
    <property type="match status" value="1"/>
</dbReference>
<accession>A0A1H3QYW8</accession>
<feature type="transmembrane region" description="Helical" evidence="4">
    <location>
        <begin position="406"/>
        <end position="426"/>
    </location>
</feature>
<dbReference type="Gene3D" id="3.90.550.10">
    <property type="entry name" value="Spore Coat Polysaccharide Biosynthesis Protein SpsA, Chain A"/>
    <property type="match status" value="1"/>
</dbReference>
<protein>
    <submittedName>
        <fullName evidence="6">Glycosyltransferase, catalytic subunit of cellulose synthase and poly-beta-1,6-N-acetylglucosamine synthase</fullName>
    </submittedName>
</protein>
<dbReference type="InterPro" id="IPR029044">
    <property type="entry name" value="Nucleotide-diphossugar_trans"/>
</dbReference>
<keyword evidence="4" id="KW-0472">Membrane</keyword>
<feature type="transmembrane region" description="Helical" evidence="4">
    <location>
        <begin position="360"/>
        <end position="386"/>
    </location>
</feature>
<feature type="transmembrane region" description="Helical" evidence="4">
    <location>
        <begin position="305"/>
        <end position="323"/>
    </location>
</feature>
<keyword evidence="4" id="KW-1133">Transmembrane helix</keyword>
<dbReference type="Proteomes" id="UP000198935">
    <property type="component" value="Unassembled WGS sequence"/>
</dbReference>
<keyword evidence="3 6" id="KW-0808">Transferase</keyword>
<feature type="transmembrane region" description="Helical" evidence="4">
    <location>
        <begin position="329"/>
        <end position="353"/>
    </location>
</feature>
<evidence type="ECO:0000256" key="1">
    <source>
        <dbReference type="ARBA" id="ARBA00006739"/>
    </source>
</evidence>
<dbReference type="Pfam" id="PF00535">
    <property type="entry name" value="Glycos_transf_2"/>
    <property type="match status" value="1"/>
</dbReference>
<dbReference type="OrthoDB" id="9766299at2"/>
<dbReference type="EMBL" id="FNPI01000007">
    <property type="protein sequence ID" value="SDZ18550.1"/>
    <property type="molecule type" value="Genomic_DNA"/>
</dbReference>
<keyword evidence="4" id="KW-0812">Transmembrane</keyword>
<keyword evidence="2" id="KW-0328">Glycosyltransferase</keyword>
<evidence type="ECO:0000256" key="2">
    <source>
        <dbReference type="ARBA" id="ARBA00022676"/>
    </source>
</evidence>
<dbReference type="STRING" id="1503961.SAMN05421736_107111"/>
<organism evidence="6 7">
    <name type="scientific">Evansella caseinilytica</name>
    <dbReference type="NCBI Taxonomy" id="1503961"/>
    <lineage>
        <taxon>Bacteria</taxon>
        <taxon>Bacillati</taxon>
        <taxon>Bacillota</taxon>
        <taxon>Bacilli</taxon>
        <taxon>Bacillales</taxon>
        <taxon>Bacillaceae</taxon>
        <taxon>Evansella</taxon>
    </lineage>
</organism>
<evidence type="ECO:0000256" key="4">
    <source>
        <dbReference type="SAM" id="Phobius"/>
    </source>
</evidence>
<evidence type="ECO:0000259" key="5">
    <source>
        <dbReference type="Pfam" id="PF00535"/>
    </source>
</evidence>
<dbReference type="PANTHER" id="PTHR43630">
    <property type="entry name" value="POLY-BETA-1,6-N-ACETYL-D-GLUCOSAMINE SYNTHASE"/>
    <property type="match status" value="1"/>
</dbReference>
<gene>
    <name evidence="6" type="ORF">SAMN05421736_107111</name>
</gene>
<evidence type="ECO:0000313" key="7">
    <source>
        <dbReference type="Proteomes" id="UP000198935"/>
    </source>
</evidence>
<evidence type="ECO:0000256" key="3">
    <source>
        <dbReference type="ARBA" id="ARBA00022679"/>
    </source>
</evidence>
<reference evidence="7" key="1">
    <citation type="submission" date="2016-10" db="EMBL/GenBank/DDBJ databases">
        <authorList>
            <person name="Varghese N."/>
            <person name="Submissions S."/>
        </authorList>
    </citation>
    <scope>NUCLEOTIDE SEQUENCE [LARGE SCALE GENOMIC DNA]</scope>
    <source>
        <strain evidence="7">SP</strain>
    </source>
</reference>
<dbReference type="PANTHER" id="PTHR43630:SF1">
    <property type="entry name" value="POLY-BETA-1,6-N-ACETYL-D-GLUCOSAMINE SYNTHASE"/>
    <property type="match status" value="1"/>
</dbReference>
<feature type="domain" description="Glycosyltransferase 2-like" evidence="5">
    <location>
        <begin position="44"/>
        <end position="243"/>
    </location>
</feature>
<proteinExistence type="inferred from homology"/>